<feature type="compositionally biased region" description="Low complexity" evidence="1">
    <location>
        <begin position="1"/>
        <end position="19"/>
    </location>
</feature>
<keyword evidence="2" id="KW-0812">Transmembrane</keyword>
<evidence type="ECO:0000313" key="3">
    <source>
        <dbReference type="EMBL" id="GAA4657877.1"/>
    </source>
</evidence>
<proteinExistence type="predicted"/>
<feature type="region of interest" description="Disordered" evidence="1">
    <location>
        <begin position="1"/>
        <end position="33"/>
    </location>
</feature>
<evidence type="ECO:0000256" key="1">
    <source>
        <dbReference type="SAM" id="MobiDB-lite"/>
    </source>
</evidence>
<feature type="transmembrane region" description="Helical" evidence="2">
    <location>
        <begin position="270"/>
        <end position="295"/>
    </location>
</feature>
<keyword evidence="2" id="KW-0472">Membrane</keyword>
<name>A0ABP8VBS1_9ACTN</name>
<dbReference type="RefSeq" id="WP_345713782.1">
    <property type="nucleotide sequence ID" value="NZ_BAABIL010000616.1"/>
</dbReference>
<feature type="transmembrane region" description="Helical" evidence="2">
    <location>
        <begin position="402"/>
        <end position="422"/>
    </location>
</feature>
<feature type="transmembrane region" description="Helical" evidence="2">
    <location>
        <begin position="362"/>
        <end position="382"/>
    </location>
</feature>
<feature type="transmembrane region" description="Helical" evidence="2">
    <location>
        <begin position="236"/>
        <end position="264"/>
    </location>
</feature>
<protein>
    <recommendedName>
        <fullName evidence="5">O-antigen ligase</fullName>
    </recommendedName>
</protein>
<keyword evidence="2" id="KW-1133">Transmembrane helix</keyword>
<accession>A0ABP8VBS1</accession>
<feature type="transmembrane region" description="Helical" evidence="2">
    <location>
        <begin position="62"/>
        <end position="79"/>
    </location>
</feature>
<evidence type="ECO:0000256" key="2">
    <source>
        <dbReference type="SAM" id="Phobius"/>
    </source>
</evidence>
<feature type="transmembrane region" description="Helical" evidence="2">
    <location>
        <begin position="152"/>
        <end position="173"/>
    </location>
</feature>
<dbReference type="Proteomes" id="UP001501195">
    <property type="component" value="Unassembled WGS sequence"/>
</dbReference>
<gene>
    <name evidence="3" type="ORF">GCM10023225_32190</name>
</gene>
<feature type="transmembrane region" description="Helical" evidence="2">
    <location>
        <begin position="206"/>
        <end position="224"/>
    </location>
</feature>
<feature type="transmembrane region" description="Helical" evidence="2">
    <location>
        <begin position="115"/>
        <end position="132"/>
    </location>
</feature>
<dbReference type="EMBL" id="BAABIL010000616">
    <property type="protein sequence ID" value="GAA4657877.1"/>
    <property type="molecule type" value="Genomic_DNA"/>
</dbReference>
<evidence type="ECO:0000313" key="4">
    <source>
        <dbReference type="Proteomes" id="UP001501195"/>
    </source>
</evidence>
<feature type="transmembrane region" description="Helical" evidence="2">
    <location>
        <begin position="91"/>
        <end position="109"/>
    </location>
</feature>
<comment type="caution">
    <text evidence="3">The sequence shown here is derived from an EMBL/GenBank/DDBJ whole genome shotgun (WGS) entry which is preliminary data.</text>
</comment>
<evidence type="ECO:0008006" key="5">
    <source>
        <dbReference type="Google" id="ProtNLM"/>
    </source>
</evidence>
<reference evidence="4" key="1">
    <citation type="journal article" date="2019" name="Int. J. Syst. Evol. Microbiol.">
        <title>The Global Catalogue of Microorganisms (GCM) 10K type strain sequencing project: providing services to taxonomists for standard genome sequencing and annotation.</title>
        <authorList>
            <consortium name="The Broad Institute Genomics Platform"/>
            <consortium name="The Broad Institute Genome Sequencing Center for Infectious Disease"/>
            <person name="Wu L."/>
            <person name="Ma J."/>
        </authorList>
    </citation>
    <scope>NUCLEOTIDE SEQUENCE [LARGE SCALE GENOMIC DNA]</scope>
    <source>
        <strain evidence="4">JCM 18126</strain>
    </source>
</reference>
<organism evidence="3 4">
    <name type="scientific">Kineococcus glutinatus</name>
    <dbReference type="NCBI Taxonomy" id="1070872"/>
    <lineage>
        <taxon>Bacteria</taxon>
        <taxon>Bacillati</taxon>
        <taxon>Actinomycetota</taxon>
        <taxon>Actinomycetes</taxon>
        <taxon>Kineosporiales</taxon>
        <taxon>Kineosporiaceae</taxon>
        <taxon>Kineococcus</taxon>
    </lineage>
</organism>
<feature type="transmembrane region" description="Helical" evidence="2">
    <location>
        <begin position="37"/>
        <end position="56"/>
    </location>
</feature>
<feature type="region of interest" description="Disordered" evidence="1">
    <location>
        <begin position="454"/>
        <end position="479"/>
    </location>
</feature>
<sequence>MLDPTGALAAPSPSSPTGGATRGGRPGQPRTASGRRVLAGCTVILLAVTVLQRLALPLGSPVPVGMLVVLGVLGWLLLQRAVVERADATRGFLLAVAGCATAAVAALLLGELLSVQSLVLLLVVWCAFCFRAHPAAQHVYPRVLDRFEKIMVFFAVVGVAQVLSQFAGVWSYVDYVEEALPPGFTFEGYNTSYPIQYGSSVIKANAFVFLEPSLFSQFLALALLSCLVRRARPWRVLALAAAMVCAVAGTGMLLLACGLVVLAVRRGGWWTARVAAAGAVAVTATLATPLGEIILSRTSEATERNSSGSLRFVQPFQYIEATWAAKPSTALTGLGPGGADAAADAVFAATGLPLNFAGAPKLLLEYGVPAALLFAAFAYLAIVRRAPSPTLAVGGLFANSLLFAGLLQPQVLYVLLPLSAFFTGTRFEGRGGEPARLADGDVVAEVGPAVPGDGSGRLLPTLPAASPDGGLGSRPVVGA</sequence>
<keyword evidence="4" id="KW-1185">Reference proteome</keyword>